<reference evidence="1 2" key="1">
    <citation type="submission" date="2019-11" db="EMBL/GenBank/DDBJ databases">
        <title>Isolation of a new High Light Tolerant Cyanobacteria.</title>
        <authorList>
            <person name="Dobson Z."/>
            <person name="Vaughn N."/>
            <person name="Vaughn M."/>
            <person name="Fromme P."/>
            <person name="Mazor Y."/>
        </authorList>
    </citation>
    <scope>NUCLEOTIDE SEQUENCE [LARGE SCALE GENOMIC DNA]</scope>
    <source>
        <strain evidence="1 2">0216</strain>
    </source>
</reference>
<dbReference type="EMBL" id="WMIA01000028">
    <property type="protein sequence ID" value="MTF40405.1"/>
    <property type="molecule type" value="Genomic_DNA"/>
</dbReference>
<proteinExistence type="predicted"/>
<dbReference type="AlphaFoldDB" id="A0A844H228"/>
<organism evidence="1 2">
    <name type="scientific">Cyanobacterium aponinum 0216</name>
    <dbReference type="NCBI Taxonomy" id="2676140"/>
    <lineage>
        <taxon>Bacteria</taxon>
        <taxon>Bacillati</taxon>
        <taxon>Cyanobacteriota</taxon>
        <taxon>Cyanophyceae</taxon>
        <taxon>Oscillatoriophycideae</taxon>
        <taxon>Chroococcales</taxon>
        <taxon>Geminocystaceae</taxon>
        <taxon>Cyanobacterium</taxon>
    </lineage>
</organism>
<dbReference type="InterPro" id="IPR036188">
    <property type="entry name" value="FAD/NAD-bd_sf"/>
</dbReference>
<gene>
    <name evidence="1" type="ORF">GGC33_15925</name>
</gene>
<accession>A0A844H228</accession>
<dbReference type="Gene3D" id="3.90.660.10">
    <property type="match status" value="1"/>
</dbReference>
<dbReference type="Gene3D" id="3.50.50.60">
    <property type="entry name" value="FAD/NAD(P)-binding domain"/>
    <property type="match status" value="1"/>
</dbReference>
<dbReference type="RefSeq" id="WP_155084591.1">
    <property type="nucleotide sequence ID" value="NZ_WMIA01000028.1"/>
</dbReference>
<name>A0A844H228_9CHRO</name>
<dbReference type="PANTHER" id="PTHR16128:SF5">
    <property type="entry name" value="FAD_NAD(P)-BINDING OXIDOREDUCTASE FAMILY PROTEIN"/>
    <property type="match status" value="1"/>
</dbReference>
<sequence length="346" mass="39585">MTQKIAVIGAGMAGLTVGKILSKKGFSVDIFDKGRGVGGRMSSRRTEWGYLDHGCQYFTVKDPLFKEFLQEYNSSITVWQGRFFSWIEGHFQEVAEEKSRYLPITSMNTLCKQMALNINICLQTRIVSLQQQEDKWILVDEQSNYYENYDWVIITAPPIQTWDLIKTHRNIIDLVSTETGETGIRGIASIESVQMYPCYSLMLVIAEEKDFGFDGLQLEHPILGWIGVNSSKPARGKKLSLIIQSNFHWAENYLASNQEVLQPDGDSRNLVAEILKKEVEKVLSHNFEGILYESLHLWRYALPKKPNTKKYYIDKSNQLAVCGDWCFQGKVESAFLSAYLLATEEF</sequence>
<dbReference type="PANTHER" id="PTHR16128">
    <property type="entry name" value="FAD/NAD(P)-BINDING OXIDOREDUCTASE FAMILY PROTEIN"/>
    <property type="match status" value="1"/>
</dbReference>
<dbReference type="PRINTS" id="PR00419">
    <property type="entry name" value="ADXRDTASE"/>
</dbReference>
<protein>
    <submittedName>
        <fullName evidence="1">NAD(P)-binding protein</fullName>
    </submittedName>
</protein>
<evidence type="ECO:0000313" key="1">
    <source>
        <dbReference type="EMBL" id="MTF40405.1"/>
    </source>
</evidence>
<comment type="caution">
    <text evidence="1">The sequence shown here is derived from an EMBL/GenBank/DDBJ whole genome shotgun (WGS) entry which is preliminary data.</text>
</comment>
<evidence type="ECO:0000313" key="2">
    <source>
        <dbReference type="Proteomes" id="UP000437131"/>
    </source>
</evidence>
<dbReference type="SUPFAM" id="SSF51905">
    <property type="entry name" value="FAD/NAD(P)-binding domain"/>
    <property type="match status" value="1"/>
</dbReference>
<dbReference type="Proteomes" id="UP000437131">
    <property type="component" value="Unassembled WGS sequence"/>
</dbReference>
<dbReference type="Pfam" id="PF13450">
    <property type="entry name" value="NAD_binding_8"/>
    <property type="match status" value="1"/>
</dbReference>